<dbReference type="Proteomes" id="UP000250235">
    <property type="component" value="Unassembled WGS sequence"/>
</dbReference>
<evidence type="ECO:0000313" key="2">
    <source>
        <dbReference type="Proteomes" id="UP000250235"/>
    </source>
</evidence>
<protein>
    <submittedName>
        <fullName evidence="1">U-box domain-containing protein 9-like</fullName>
    </submittedName>
</protein>
<gene>
    <name evidence="1" type="ORF">F511_05535</name>
</gene>
<name>A0A2Z7B6Z0_9LAMI</name>
<sequence>MLYSKLQSRNDTVPTKRNDAATFYQQATISLAKNQMLVVEFPSKPISSWLRKITQNDDASTNLYDAVLDMPHRYQLLRGLTLSCARGLTDVGEHIVQKSEETVSQCDISAAYFVEEPIEETKKNPGTEISDVVQTTDEESMSLDELLATIPHGSMLPSTIGEITKIKFGRSITIRGVNEGELYKECLPKIPVADKGKAPLHERDPIKGHPAREIFYLICADIELLIQLQEKIIDDFEQFFNSFSLHRLAALKSDEDIYAKEEQVLIWAETDSTRVALMRRMYILTKYRELLFRKFLEARLSNFIFGQSFSAIDLKVLDMLSNLHMLVLEELKTQMREHGLQWELTCCSRLFEGAKRDRGVVIARSNTNTKSSCWIRTRRTQTGSLKVPSSWSKPLSTQRLRCHRRLGGRRSRWHMIHTLSCRLLHSSLSNCKAFHKIWRVEKYWLVISALALVDGKSALVVKSGYRYPGFSASRRDGSSGGAPGGG</sequence>
<evidence type="ECO:0000313" key="1">
    <source>
        <dbReference type="EMBL" id="KZV30255.1"/>
    </source>
</evidence>
<keyword evidence="2" id="KW-1185">Reference proteome</keyword>
<accession>A0A2Z7B6Z0</accession>
<dbReference type="AlphaFoldDB" id="A0A2Z7B6Z0"/>
<organism evidence="1 2">
    <name type="scientific">Dorcoceras hygrometricum</name>
    <dbReference type="NCBI Taxonomy" id="472368"/>
    <lineage>
        <taxon>Eukaryota</taxon>
        <taxon>Viridiplantae</taxon>
        <taxon>Streptophyta</taxon>
        <taxon>Embryophyta</taxon>
        <taxon>Tracheophyta</taxon>
        <taxon>Spermatophyta</taxon>
        <taxon>Magnoliopsida</taxon>
        <taxon>eudicotyledons</taxon>
        <taxon>Gunneridae</taxon>
        <taxon>Pentapetalae</taxon>
        <taxon>asterids</taxon>
        <taxon>lamiids</taxon>
        <taxon>Lamiales</taxon>
        <taxon>Gesneriaceae</taxon>
        <taxon>Didymocarpoideae</taxon>
        <taxon>Trichosporeae</taxon>
        <taxon>Loxocarpinae</taxon>
        <taxon>Dorcoceras</taxon>
    </lineage>
</organism>
<reference evidence="1 2" key="1">
    <citation type="journal article" date="2015" name="Proc. Natl. Acad. Sci. U.S.A.">
        <title>The resurrection genome of Boea hygrometrica: A blueprint for survival of dehydration.</title>
        <authorList>
            <person name="Xiao L."/>
            <person name="Yang G."/>
            <person name="Zhang L."/>
            <person name="Yang X."/>
            <person name="Zhao S."/>
            <person name="Ji Z."/>
            <person name="Zhou Q."/>
            <person name="Hu M."/>
            <person name="Wang Y."/>
            <person name="Chen M."/>
            <person name="Xu Y."/>
            <person name="Jin H."/>
            <person name="Xiao X."/>
            <person name="Hu G."/>
            <person name="Bao F."/>
            <person name="Hu Y."/>
            <person name="Wan P."/>
            <person name="Li L."/>
            <person name="Deng X."/>
            <person name="Kuang T."/>
            <person name="Xiang C."/>
            <person name="Zhu J.K."/>
            <person name="Oliver M.J."/>
            <person name="He Y."/>
        </authorList>
    </citation>
    <scope>NUCLEOTIDE SEQUENCE [LARGE SCALE GENOMIC DNA]</scope>
    <source>
        <strain evidence="2">cv. XS01</strain>
    </source>
</reference>
<proteinExistence type="predicted"/>
<dbReference type="EMBL" id="KV008350">
    <property type="protein sequence ID" value="KZV30255.1"/>
    <property type="molecule type" value="Genomic_DNA"/>
</dbReference>